<dbReference type="InterPro" id="IPR022742">
    <property type="entry name" value="Hydrolase_4"/>
</dbReference>
<organism evidence="2 3">
    <name type="scientific">Arthrobacter globiformis (strain ATCC 8010 / DSM 20124 / JCM 1332 / NBRC 12137 / NCIMB 8907 / NRRL B-2979 / 168)</name>
    <dbReference type="NCBI Taxonomy" id="1077972"/>
    <lineage>
        <taxon>Bacteria</taxon>
        <taxon>Bacillati</taxon>
        <taxon>Actinomycetota</taxon>
        <taxon>Actinomycetes</taxon>
        <taxon>Micrococcales</taxon>
        <taxon>Micrococcaceae</taxon>
        <taxon>Arthrobacter</taxon>
    </lineage>
</organism>
<dbReference type="AlphaFoldDB" id="H0QMP4"/>
<sequence>MLTVLAPSGPTRGVALVLHGGKSHSFEPVQARHLSPARMVPFARHLHAAGRKHGLAVWILRNSVRGWNGEDMTPLKDARWALARIRAEHPGVPIYLLGHSMGGLTAICAADEPNVDAVVALAPWLDDVTPASAVTGRKVLIVHGNEDRWTSPSASLRFARRAAPGAAELRYVSLRGAGHFMFRRVRLWHRLATGFLMKAFMERTGVPGAGSSAPAAALDRVIPPSGEALPLVL</sequence>
<evidence type="ECO:0000313" key="3">
    <source>
        <dbReference type="Proteomes" id="UP000003828"/>
    </source>
</evidence>
<dbReference type="Gene3D" id="3.40.50.1820">
    <property type="entry name" value="alpha/beta hydrolase"/>
    <property type="match status" value="1"/>
</dbReference>
<dbReference type="InterPro" id="IPR051044">
    <property type="entry name" value="MAG_DAG_Lipase"/>
</dbReference>
<dbReference type="InterPro" id="IPR029058">
    <property type="entry name" value="AB_hydrolase_fold"/>
</dbReference>
<dbReference type="SUPFAM" id="SSF53474">
    <property type="entry name" value="alpha/beta-Hydrolases"/>
    <property type="match status" value="1"/>
</dbReference>
<feature type="domain" description="Serine aminopeptidase S33" evidence="1">
    <location>
        <begin position="74"/>
        <end position="127"/>
    </location>
</feature>
<dbReference type="eggNOG" id="COG2267">
    <property type="taxonomic scope" value="Bacteria"/>
</dbReference>
<name>H0QMP4_ARTG1</name>
<evidence type="ECO:0000313" key="2">
    <source>
        <dbReference type="EMBL" id="GAB14095.1"/>
    </source>
</evidence>
<protein>
    <recommendedName>
        <fullName evidence="1">Serine aminopeptidase S33 domain-containing protein</fullName>
    </recommendedName>
</protein>
<gene>
    <name evidence="2" type="ORF">ARGLB_054_00990</name>
</gene>
<reference evidence="2 3" key="1">
    <citation type="submission" date="2011-12" db="EMBL/GenBank/DDBJ databases">
        <title>Whole genome shotgun sequence of Arthrobacter globiformis NBRC 12137.</title>
        <authorList>
            <person name="Miyazawa S."/>
            <person name="Hosoyama A."/>
            <person name="Tsuchikane K."/>
            <person name="Katsumata H."/>
            <person name="Yamazaki S."/>
            <person name="Fujita N."/>
        </authorList>
    </citation>
    <scope>NUCLEOTIDE SEQUENCE [LARGE SCALE GENOMIC DNA]</scope>
    <source>
        <strain evidence="2 3">NBRC 12137</strain>
    </source>
</reference>
<keyword evidence="3" id="KW-1185">Reference proteome</keyword>
<evidence type="ECO:0000259" key="1">
    <source>
        <dbReference type="Pfam" id="PF12146"/>
    </source>
</evidence>
<accession>H0QMP4</accession>
<dbReference type="STRING" id="1077972.ARGLB_054_00990"/>
<dbReference type="Pfam" id="PF12146">
    <property type="entry name" value="Hydrolase_4"/>
    <property type="match status" value="1"/>
</dbReference>
<dbReference type="PANTHER" id="PTHR11614">
    <property type="entry name" value="PHOSPHOLIPASE-RELATED"/>
    <property type="match status" value="1"/>
</dbReference>
<comment type="caution">
    <text evidence="2">The sequence shown here is derived from an EMBL/GenBank/DDBJ whole genome shotgun (WGS) entry which is preliminary data.</text>
</comment>
<dbReference type="EMBL" id="BAEG01000054">
    <property type="protein sequence ID" value="GAB14095.1"/>
    <property type="molecule type" value="Genomic_DNA"/>
</dbReference>
<proteinExistence type="predicted"/>
<dbReference type="Proteomes" id="UP000003828">
    <property type="component" value="Unassembled WGS sequence"/>
</dbReference>